<name>A0A915E780_9BILA</name>
<accession>A0A915E780</accession>
<evidence type="ECO:0000313" key="1">
    <source>
        <dbReference type="Proteomes" id="UP000887574"/>
    </source>
</evidence>
<sequence length="81" mass="8872">MVQAIGCVLIHSLFQQKMTKSKSEKNNNVVAASTTVGECTVDQNNNSGQAKRVLNLKRIIKHHLLDGLANNNMICGNYISC</sequence>
<dbReference type="Proteomes" id="UP000887574">
    <property type="component" value="Unplaced"/>
</dbReference>
<dbReference type="WBParaSite" id="jg3080">
    <property type="protein sequence ID" value="jg3080"/>
    <property type="gene ID" value="jg3080"/>
</dbReference>
<evidence type="ECO:0000313" key="2">
    <source>
        <dbReference type="WBParaSite" id="jg3080"/>
    </source>
</evidence>
<keyword evidence="1" id="KW-1185">Reference proteome</keyword>
<organism evidence="1 2">
    <name type="scientific">Ditylenchus dipsaci</name>
    <dbReference type="NCBI Taxonomy" id="166011"/>
    <lineage>
        <taxon>Eukaryota</taxon>
        <taxon>Metazoa</taxon>
        <taxon>Ecdysozoa</taxon>
        <taxon>Nematoda</taxon>
        <taxon>Chromadorea</taxon>
        <taxon>Rhabditida</taxon>
        <taxon>Tylenchina</taxon>
        <taxon>Tylenchomorpha</taxon>
        <taxon>Sphaerularioidea</taxon>
        <taxon>Anguinidae</taxon>
        <taxon>Anguininae</taxon>
        <taxon>Ditylenchus</taxon>
    </lineage>
</organism>
<dbReference type="AlphaFoldDB" id="A0A915E780"/>
<protein>
    <submittedName>
        <fullName evidence="2">Uncharacterized protein</fullName>
    </submittedName>
</protein>
<reference evidence="2" key="1">
    <citation type="submission" date="2022-11" db="UniProtKB">
        <authorList>
            <consortium name="WormBaseParasite"/>
        </authorList>
    </citation>
    <scope>IDENTIFICATION</scope>
</reference>
<proteinExistence type="predicted"/>